<evidence type="ECO:0000256" key="7">
    <source>
        <dbReference type="ARBA" id="ARBA00022989"/>
    </source>
</evidence>
<evidence type="ECO:0000256" key="4">
    <source>
        <dbReference type="ARBA" id="ARBA00022692"/>
    </source>
</evidence>
<evidence type="ECO:0000256" key="2">
    <source>
        <dbReference type="ARBA" id="ARBA00006375"/>
    </source>
</evidence>
<protein>
    <recommendedName>
        <fullName evidence="14">Mitochondrial phosphate carrier protein</fullName>
    </recommendedName>
</protein>
<dbReference type="SUPFAM" id="SSF103506">
    <property type="entry name" value="Mitochondrial carrier"/>
    <property type="match status" value="1"/>
</dbReference>
<dbReference type="Proteomes" id="UP001216638">
    <property type="component" value="Chromosome 1"/>
</dbReference>
<evidence type="ECO:0000313" key="13">
    <source>
        <dbReference type="Proteomes" id="UP001216638"/>
    </source>
</evidence>
<dbReference type="InterPro" id="IPR002067">
    <property type="entry name" value="MCP"/>
</dbReference>
<organism evidence="12 13">
    <name type="scientific">Malassezia brasiliensis</name>
    <dbReference type="NCBI Taxonomy" id="1821822"/>
    <lineage>
        <taxon>Eukaryota</taxon>
        <taxon>Fungi</taxon>
        <taxon>Dikarya</taxon>
        <taxon>Basidiomycota</taxon>
        <taxon>Ustilaginomycotina</taxon>
        <taxon>Malasseziomycetes</taxon>
        <taxon>Malasseziales</taxon>
        <taxon>Malasseziaceae</taxon>
        <taxon>Malassezia</taxon>
    </lineage>
</organism>
<dbReference type="PROSITE" id="PS50920">
    <property type="entry name" value="SOLCAR"/>
    <property type="match status" value="3"/>
</dbReference>
<feature type="repeat" description="Solcar" evidence="10">
    <location>
        <begin position="21"/>
        <end position="106"/>
    </location>
</feature>
<feature type="repeat" description="Solcar" evidence="10">
    <location>
        <begin position="120"/>
        <end position="204"/>
    </location>
</feature>
<gene>
    <name evidence="12" type="ORF">MBRA1_000706</name>
</gene>
<name>A0AAF0DSR4_9BASI</name>
<evidence type="ECO:0000256" key="8">
    <source>
        <dbReference type="ARBA" id="ARBA00023128"/>
    </source>
</evidence>
<evidence type="ECO:0000256" key="11">
    <source>
        <dbReference type="RuleBase" id="RU000488"/>
    </source>
</evidence>
<evidence type="ECO:0000256" key="6">
    <source>
        <dbReference type="ARBA" id="ARBA00022792"/>
    </source>
</evidence>
<dbReference type="Gene3D" id="1.50.40.10">
    <property type="entry name" value="Mitochondrial carrier domain"/>
    <property type="match status" value="1"/>
</dbReference>
<comment type="similarity">
    <text evidence="2 11">Belongs to the mitochondrial carrier (TC 2.A.29) family.</text>
</comment>
<keyword evidence="13" id="KW-1185">Reference proteome</keyword>
<keyword evidence="3 11" id="KW-0813">Transport</keyword>
<feature type="repeat" description="Solcar" evidence="10">
    <location>
        <begin position="221"/>
        <end position="305"/>
    </location>
</feature>
<evidence type="ECO:0000256" key="3">
    <source>
        <dbReference type="ARBA" id="ARBA00022448"/>
    </source>
</evidence>
<dbReference type="InterPro" id="IPR018108">
    <property type="entry name" value="MCP_transmembrane"/>
</dbReference>
<dbReference type="PANTHER" id="PTHR45671:SF15">
    <property type="entry name" value="MIR1-PHOSPHATE TRANSPORTER OF THE MITOCHONDRIAL CARRIER (MCF) FAMILY"/>
    <property type="match status" value="1"/>
</dbReference>
<keyword evidence="8" id="KW-0496">Mitochondrion</keyword>
<comment type="subcellular location">
    <subcellularLocation>
        <location evidence="1">Mitochondrion inner membrane</location>
        <topology evidence="1">Multi-pass membrane protein</topology>
    </subcellularLocation>
</comment>
<dbReference type="Pfam" id="PF00153">
    <property type="entry name" value="Mito_carr"/>
    <property type="match status" value="3"/>
</dbReference>
<dbReference type="GO" id="GO:0005315">
    <property type="term" value="F:phosphate transmembrane transporter activity"/>
    <property type="evidence" value="ECO:0007669"/>
    <property type="project" value="InterPro"/>
</dbReference>
<dbReference type="AlphaFoldDB" id="A0AAF0DSR4"/>
<dbReference type="EMBL" id="CP119951">
    <property type="protein sequence ID" value="WFC94076.1"/>
    <property type="molecule type" value="Genomic_DNA"/>
</dbReference>
<sequence>MSEQIKSTLAPGQLTPNFTLLNYGQFLAAGGLCATVTHGSLTPIDVVKTRLQLEPAGSKETMMSMARSIVKSDGPSGLLAGFGPTAVGYLIQGGAKFCGYEFFKKHFIDALGSKQKASEYRQLVYLGSASAAEVIATTLLTPLEAARIRLVSQRGYARGMVGALTRMGREEGISGFYAGYIPILFKQVPYAIGQFYTNEMCHNFVNASISKEKQASWGKTGQLAIQLGCGVTAGAAAAILSHPADTLLSKINRGNVGEGSPMAKLLRAAKQTSFMGLWAGLGTRIMMTAILVSGQFMIYDQIKEALGAPKSIEIS</sequence>
<proteinExistence type="inferred from homology"/>
<evidence type="ECO:0000256" key="9">
    <source>
        <dbReference type="ARBA" id="ARBA00023136"/>
    </source>
</evidence>
<accession>A0AAF0DSR4</accession>
<keyword evidence="7" id="KW-1133">Transmembrane helix</keyword>
<keyword evidence="5" id="KW-0677">Repeat</keyword>
<keyword evidence="9 10" id="KW-0472">Membrane</keyword>
<evidence type="ECO:0008006" key="14">
    <source>
        <dbReference type="Google" id="ProtNLM"/>
    </source>
</evidence>
<dbReference type="GO" id="GO:0005743">
    <property type="term" value="C:mitochondrial inner membrane"/>
    <property type="evidence" value="ECO:0007669"/>
    <property type="project" value="UniProtKB-SubCell"/>
</dbReference>
<reference evidence="12" key="1">
    <citation type="submission" date="2023-03" db="EMBL/GenBank/DDBJ databases">
        <title>Mating type loci evolution in Malassezia.</title>
        <authorList>
            <person name="Coelho M.A."/>
        </authorList>
    </citation>
    <scope>NUCLEOTIDE SEQUENCE</scope>
    <source>
        <strain evidence="12">CBS 14135</strain>
    </source>
</reference>
<dbReference type="PANTHER" id="PTHR45671">
    <property type="entry name" value="SOLUTE CARRIER FAMILY 25 (MITOCHONDRIAL CARRIER PHOSPHATE CARRIER), MEMBER 3, LIKE-RELATED-RELATED"/>
    <property type="match status" value="1"/>
</dbReference>
<dbReference type="InterPro" id="IPR023395">
    <property type="entry name" value="MCP_dom_sf"/>
</dbReference>
<evidence type="ECO:0000256" key="10">
    <source>
        <dbReference type="PROSITE-ProRule" id="PRU00282"/>
    </source>
</evidence>
<dbReference type="PRINTS" id="PR00926">
    <property type="entry name" value="MITOCARRIER"/>
</dbReference>
<evidence type="ECO:0000256" key="5">
    <source>
        <dbReference type="ARBA" id="ARBA00022737"/>
    </source>
</evidence>
<dbReference type="InterPro" id="IPR044677">
    <property type="entry name" value="SLC25A3/Pic2/Mir1-like"/>
</dbReference>
<dbReference type="GO" id="GO:1990547">
    <property type="term" value="P:mitochondrial phosphate ion transmembrane transport"/>
    <property type="evidence" value="ECO:0007669"/>
    <property type="project" value="InterPro"/>
</dbReference>
<keyword evidence="4 10" id="KW-0812">Transmembrane</keyword>
<keyword evidence="6" id="KW-0999">Mitochondrion inner membrane</keyword>
<evidence type="ECO:0000256" key="1">
    <source>
        <dbReference type="ARBA" id="ARBA00004448"/>
    </source>
</evidence>
<evidence type="ECO:0000313" key="12">
    <source>
        <dbReference type="EMBL" id="WFC94076.1"/>
    </source>
</evidence>